<gene>
    <name evidence="2" type="ORF">FRX48_00065</name>
</gene>
<keyword evidence="1" id="KW-0812">Transmembrane</keyword>
<evidence type="ECO:0000256" key="1">
    <source>
        <dbReference type="SAM" id="Phobius"/>
    </source>
</evidence>
<dbReference type="EMBL" id="VXIT01000001">
    <property type="protein sequence ID" value="KAA6415350.1"/>
    <property type="molecule type" value="Genomic_DNA"/>
</dbReference>
<reference evidence="2 3" key="1">
    <citation type="submission" date="2019-09" db="EMBL/GenBank/DDBJ databases">
        <title>The hologenome of the rock-dwelling lichen Lasallia pustulata.</title>
        <authorList>
            <person name="Greshake Tzovaras B."/>
            <person name="Segers F."/>
            <person name="Bicker A."/>
            <person name="Dal Grande F."/>
            <person name="Otte J."/>
            <person name="Hankeln T."/>
            <person name="Schmitt I."/>
            <person name="Ebersberger I."/>
        </authorList>
    </citation>
    <scope>NUCLEOTIDE SEQUENCE [LARGE SCALE GENOMIC DNA]</scope>
    <source>
        <strain evidence="2">A1-1</strain>
    </source>
</reference>
<feature type="transmembrane region" description="Helical" evidence="1">
    <location>
        <begin position="6"/>
        <end position="27"/>
    </location>
</feature>
<proteinExistence type="predicted"/>
<keyword evidence="1" id="KW-1133">Transmembrane helix</keyword>
<evidence type="ECO:0000313" key="3">
    <source>
        <dbReference type="Proteomes" id="UP000324767"/>
    </source>
</evidence>
<protein>
    <submittedName>
        <fullName evidence="2">Kinase domain</fullName>
    </submittedName>
</protein>
<sequence>MANEILIAVIFTFILVALGAAWVGGYLDAYQSKAQEKALDMMGENKASYGIKSTLTSQKTGDEDLDNVQDGVSEGVGGLVGKGGIAESAGQVLSGGL</sequence>
<dbReference type="Proteomes" id="UP000324767">
    <property type="component" value="Unassembled WGS sequence"/>
</dbReference>
<organism evidence="2 3">
    <name type="scientific">Lasallia pustulata</name>
    <dbReference type="NCBI Taxonomy" id="136370"/>
    <lineage>
        <taxon>Eukaryota</taxon>
        <taxon>Fungi</taxon>
        <taxon>Dikarya</taxon>
        <taxon>Ascomycota</taxon>
        <taxon>Pezizomycotina</taxon>
        <taxon>Lecanoromycetes</taxon>
        <taxon>OSLEUM clade</taxon>
        <taxon>Umbilicariomycetidae</taxon>
        <taxon>Umbilicariales</taxon>
        <taxon>Umbilicariaceae</taxon>
        <taxon>Lasallia</taxon>
    </lineage>
</organism>
<comment type="caution">
    <text evidence="2">The sequence shown here is derived from an EMBL/GenBank/DDBJ whole genome shotgun (WGS) entry which is preliminary data.</text>
</comment>
<keyword evidence="1" id="KW-0472">Membrane</keyword>
<keyword evidence="2" id="KW-0418">Kinase</keyword>
<dbReference type="AlphaFoldDB" id="A0A5M8Q1Q7"/>
<name>A0A5M8Q1Q7_9LECA</name>
<dbReference type="GO" id="GO:0016301">
    <property type="term" value="F:kinase activity"/>
    <property type="evidence" value="ECO:0007669"/>
    <property type="project" value="UniProtKB-KW"/>
</dbReference>
<accession>A0A5M8Q1Q7</accession>
<evidence type="ECO:0000313" key="2">
    <source>
        <dbReference type="EMBL" id="KAA6415350.1"/>
    </source>
</evidence>
<keyword evidence="2" id="KW-0808">Transferase</keyword>
<dbReference type="OrthoDB" id="3001700at2759"/>